<dbReference type="Gene3D" id="2.40.260.10">
    <property type="entry name" value="Sortase"/>
    <property type="match status" value="1"/>
</dbReference>
<dbReference type="InterPro" id="IPR023365">
    <property type="entry name" value="Sortase_dom-sf"/>
</dbReference>
<keyword evidence="1" id="KW-0378">Hydrolase</keyword>
<keyword evidence="3" id="KW-1185">Reference proteome</keyword>
<proteinExistence type="predicted"/>
<name>A0ABV5K6P8_9ACTN</name>
<comment type="caution">
    <text evidence="2">The sequence shown here is derived from an EMBL/GenBank/DDBJ whole genome shotgun (WGS) entry which is preliminary data.</text>
</comment>
<dbReference type="EMBL" id="JBHMDG010000005">
    <property type="protein sequence ID" value="MFB9312423.1"/>
    <property type="molecule type" value="Genomic_DNA"/>
</dbReference>
<organism evidence="2 3">
    <name type="scientific">Nocardioides plantarum</name>
    <dbReference type="NCBI Taxonomy" id="29299"/>
    <lineage>
        <taxon>Bacteria</taxon>
        <taxon>Bacillati</taxon>
        <taxon>Actinomycetota</taxon>
        <taxon>Actinomycetes</taxon>
        <taxon>Propionibacteriales</taxon>
        <taxon>Nocardioidaceae</taxon>
        <taxon>Nocardioides</taxon>
    </lineage>
</organism>
<dbReference type="InterPro" id="IPR005754">
    <property type="entry name" value="Sortase"/>
</dbReference>
<dbReference type="SUPFAM" id="SSF63817">
    <property type="entry name" value="Sortase"/>
    <property type="match status" value="1"/>
</dbReference>
<gene>
    <name evidence="2" type="ORF">ACFFRI_05150</name>
</gene>
<protein>
    <submittedName>
        <fullName evidence="2">Class F sortase</fullName>
    </submittedName>
</protein>
<accession>A0ABV5K6P8</accession>
<evidence type="ECO:0000313" key="3">
    <source>
        <dbReference type="Proteomes" id="UP001589750"/>
    </source>
</evidence>
<dbReference type="Proteomes" id="UP001589750">
    <property type="component" value="Unassembled WGS sequence"/>
</dbReference>
<dbReference type="RefSeq" id="WP_140008268.1">
    <property type="nucleotide sequence ID" value="NZ_JBHMDG010000005.1"/>
</dbReference>
<sequence length="215" mass="22564">MAADTPRPSSFDAALSALTTALLIVSVAGVGWGVVAPKSDGPQAAPRATPSQPVRLRVPSLGISAEVVPIKLGSDAVLEPPEDADTVGWWNGSALPGARTGRVVITGHTLSHGKGALDDLVKLRKGGILLSTGTGTRRYQVTDRLVVDYATVAERARTLFGQKDRAPDGARLILVTCTDYNGRVYESNVIIVAKQVPDRPADQRAGATSRRRPPG</sequence>
<dbReference type="InterPro" id="IPR042001">
    <property type="entry name" value="Sortase_F"/>
</dbReference>
<dbReference type="Pfam" id="PF04203">
    <property type="entry name" value="Sortase"/>
    <property type="match status" value="1"/>
</dbReference>
<dbReference type="CDD" id="cd05829">
    <property type="entry name" value="Sortase_F"/>
    <property type="match status" value="1"/>
</dbReference>
<evidence type="ECO:0000313" key="2">
    <source>
        <dbReference type="EMBL" id="MFB9312423.1"/>
    </source>
</evidence>
<evidence type="ECO:0000256" key="1">
    <source>
        <dbReference type="ARBA" id="ARBA00022801"/>
    </source>
</evidence>
<reference evidence="2 3" key="1">
    <citation type="submission" date="2024-09" db="EMBL/GenBank/DDBJ databases">
        <authorList>
            <person name="Sun Q."/>
            <person name="Mori K."/>
        </authorList>
    </citation>
    <scope>NUCLEOTIDE SEQUENCE [LARGE SCALE GENOMIC DNA]</scope>
    <source>
        <strain evidence="2 3">JCM 9626</strain>
    </source>
</reference>